<dbReference type="AlphaFoldDB" id="A0A8J5SQF0"/>
<protein>
    <submittedName>
        <fullName evidence="1">Uncharacterized protein</fullName>
    </submittedName>
</protein>
<name>A0A8J5SQF0_ZIZPA</name>
<reference evidence="1" key="2">
    <citation type="submission" date="2021-02" db="EMBL/GenBank/DDBJ databases">
        <authorList>
            <person name="Kimball J.A."/>
            <person name="Haas M.W."/>
            <person name="Macchietto M."/>
            <person name="Kono T."/>
            <person name="Duquette J."/>
            <person name="Shao M."/>
        </authorList>
    </citation>
    <scope>NUCLEOTIDE SEQUENCE</scope>
    <source>
        <tissue evidence="1">Fresh leaf tissue</tissue>
    </source>
</reference>
<organism evidence="1 2">
    <name type="scientific">Zizania palustris</name>
    <name type="common">Northern wild rice</name>
    <dbReference type="NCBI Taxonomy" id="103762"/>
    <lineage>
        <taxon>Eukaryota</taxon>
        <taxon>Viridiplantae</taxon>
        <taxon>Streptophyta</taxon>
        <taxon>Embryophyta</taxon>
        <taxon>Tracheophyta</taxon>
        <taxon>Spermatophyta</taxon>
        <taxon>Magnoliopsida</taxon>
        <taxon>Liliopsida</taxon>
        <taxon>Poales</taxon>
        <taxon>Poaceae</taxon>
        <taxon>BOP clade</taxon>
        <taxon>Oryzoideae</taxon>
        <taxon>Oryzeae</taxon>
        <taxon>Zizaniinae</taxon>
        <taxon>Zizania</taxon>
    </lineage>
</organism>
<sequence length="89" mass="9601">MGAAQMSSRWSYLKTLACSIRDLIVSLYPDSGGKTANTSSDTLDSSMDEKSLMHLKLSPSETHPPVLKEDPVLFDDQPESAASLCIAVI</sequence>
<dbReference type="EMBL" id="JAAALK010000287">
    <property type="protein sequence ID" value="KAG8060786.1"/>
    <property type="molecule type" value="Genomic_DNA"/>
</dbReference>
<comment type="caution">
    <text evidence="1">The sequence shown here is derived from an EMBL/GenBank/DDBJ whole genome shotgun (WGS) entry which is preliminary data.</text>
</comment>
<gene>
    <name evidence="1" type="ORF">GUJ93_ZPchr0002g25109</name>
</gene>
<evidence type="ECO:0000313" key="2">
    <source>
        <dbReference type="Proteomes" id="UP000729402"/>
    </source>
</evidence>
<keyword evidence="2" id="KW-1185">Reference proteome</keyword>
<accession>A0A8J5SQF0</accession>
<dbReference type="Proteomes" id="UP000729402">
    <property type="component" value="Unassembled WGS sequence"/>
</dbReference>
<reference evidence="1" key="1">
    <citation type="journal article" date="2021" name="bioRxiv">
        <title>Whole Genome Assembly and Annotation of Northern Wild Rice, Zizania palustris L., Supports a Whole Genome Duplication in the Zizania Genus.</title>
        <authorList>
            <person name="Haas M."/>
            <person name="Kono T."/>
            <person name="Macchietto M."/>
            <person name="Millas R."/>
            <person name="McGilp L."/>
            <person name="Shao M."/>
            <person name="Duquette J."/>
            <person name="Hirsch C.N."/>
            <person name="Kimball J."/>
        </authorList>
    </citation>
    <scope>NUCLEOTIDE SEQUENCE</scope>
    <source>
        <tissue evidence="1">Fresh leaf tissue</tissue>
    </source>
</reference>
<evidence type="ECO:0000313" key="1">
    <source>
        <dbReference type="EMBL" id="KAG8060786.1"/>
    </source>
</evidence>
<proteinExistence type="predicted"/>